<dbReference type="Proteomes" id="UP000315439">
    <property type="component" value="Unassembled WGS sequence"/>
</dbReference>
<gene>
    <name evidence="1" type="ORF">FLL46_17980</name>
</gene>
<comment type="caution">
    <text evidence="1">The sequence shown here is derived from an EMBL/GenBank/DDBJ whole genome shotgun (WGS) entry which is preliminary data.</text>
</comment>
<accession>A0A545U8M1</accession>
<protein>
    <submittedName>
        <fullName evidence="1">Uncharacterized protein</fullName>
    </submittedName>
</protein>
<keyword evidence="2" id="KW-1185">Reference proteome</keyword>
<sequence>MVRYSKRFVDSRLNGSEHYYDVIDIILRSKDFDEGLEFYGVGRKIFLAYIFCDLIATTMRSGVEPFYELEHDFAVTIQKAIRTEGYIDIANALKFGEVNVNNEGDMEKIKQWIYENEEYLNETIRKLLNEEKSKVYQLCRVTEA</sequence>
<dbReference type="AlphaFoldDB" id="A0A545U8M1"/>
<proteinExistence type="predicted"/>
<dbReference type="RefSeq" id="WP_142932734.1">
    <property type="nucleotide sequence ID" value="NZ_ML660167.1"/>
</dbReference>
<reference evidence="1 2" key="1">
    <citation type="submission" date="2019-07" db="EMBL/GenBank/DDBJ databases">
        <title>Draft genome for Aliikangiella sp. M105.</title>
        <authorList>
            <person name="Wang G."/>
        </authorList>
    </citation>
    <scope>NUCLEOTIDE SEQUENCE [LARGE SCALE GENOMIC DNA]</scope>
    <source>
        <strain evidence="1 2">M105</strain>
    </source>
</reference>
<dbReference type="EMBL" id="VIKS01000011">
    <property type="protein sequence ID" value="TQV85815.1"/>
    <property type="molecule type" value="Genomic_DNA"/>
</dbReference>
<organism evidence="1 2">
    <name type="scientific">Aliikangiella coralliicola</name>
    <dbReference type="NCBI Taxonomy" id="2592383"/>
    <lineage>
        <taxon>Bacteria</taxon>
        <taxon>Pseudomonadati</taxon>
        <taxon>Pseudomonadota</taxon>
        <taxon>Gammaproteobacteria</taxon>
        <taxon>Oceanospirillales</taxon>
        <taxon>Pleioneaceae</taxon>
        <taxon>Aliikangiella</taxon>
    </lineage>
</organism>
<evidence type="ECO:0000313" key="1">
    <source>
        <dbReference type="EMBL" id="TQV85815.1"/>
    </source>
</evidence>
<name>A0A545U8M1_9GAMM</name>
<evidence type="ECO:0000313" key="2">
    <source>
        <dbReference type="Proteomes" id="UP000315439"/>
    </source>
</evidence>